<feature type="transmembrane region" description="Helical" evidence="1">
    <location>
        <begin position="252"/>
        <end position="268"/>
    </location>
</feature>
<dbReference type="EMBL" id="FZOT01000001">
    <property type="protein sequence ID" value="SNS10148.1"/>
    <property type="molecule type" value="Genomic_DNA"/>
</dbReference>
<feature type="transmembrane region" description="Helical" evidence="1">
    <location>
        <begin position="125"/>
        <end position="144"/>
    </location>
</feature>
<dbReference type="AlphaFoldDB" id="A0A239BRV1"/>
<feature type="domain" description="Acyltransferase 3" evidence="2">
    <location>
        <begin position="81"/>
        <end position="408"/>
    </location>
</feature>
<proteinExistence type="predicted"/>
<dbReference type="OrthoDB" id="9814807at2"/>
<dbReference type="PANTHER" id="PTHR23028">
    <property type="entry name" value="ACETYLTRANSFERASE"/>
    <property type="match status" value="1"/>
</dbReference>
<feature type="transmembrane region" description="Helical" evidence="1">
    <location>
        <begin position="302"/>
        <end position="322"/>
    </location>
</feature>
<keyword evidence="1" id="KW-0472">Membrane</keyword>
<dbReference type="GO" id="GO:0016020">
    <property type="term" value="C:membrane"/>
    <property type="evidence" value="ECO:0007669"/>
    <property type="project" value="TreeGrafter"/>
</dbReference>
<keyword evidence="1" id="KW-1133">Transmembrane helix</keyword>
<keyword evidence="4" id="KW-1185">Reference proteome</keyword>
<dbReference type="Proteomes" id="UP000198284">
    <property type="component" value="Unassembled WGS sequence"/>
</dbReference>
<feature type="transmembrane region" description="Helical" evidence="1">
    <location>
        <begin position="88"/>
        <end position="105"/>
    </location>
</feature>
<organism evidence="3 4">
    <name type="scientific">Noviherbaspirillum humi</name>
    <dbReference type="NCBI Taxonomy" id="1688639"/>
    <lineage>
        <taxon>Bacteria</taxon>
        <taxon>Pseudomonadati</taxon>
        <taxon>Pseudomonadota</taxon>
        <taxon>Betaproteobacteria</taxon>
        <taxon>Burkholderiales</taxon>
        <taxon>Oxalobacteraceae</taxon>
        <taxon>Noviherbaspirillum</taxon>
    </lineage>
</organism>
<evidence type="ECO:0000313" key="4">
    <source>
        <dbReference type="Proteomes" id="UP000198284"/>
    </source>
</evidence>
<feature type="transmembrane region" description="Helical" evidence="1">
    <location>
        <begin position="164"/>
        <end position="184"/>
    </location>
</feature>
<dbReference type="GO" id="GO:0016747">
    <property type="term" value="F:acyltransferase activity, transferring groups other than amino-acyl groups"/>
    <property type="evidence" value="ECO:0007669"/>
    <property type="project" value="InterPro"/>
</dbReference>
<keyword evidence="1" id="KW-0812">Transmembrane</keyword>
<evidence type="ECO:0000256" key="1">
    <source>
        <dbReference type="SAM" id="Phobius"/>
    </source>
</evidence>
<keyword evidence="3" id="KW-0808">Transferase</keyword>
<dbReference type="InterPro" id="IPR002656">
    <property type="entry name" value="Acyl_transf_3_dom"/>
</dbReference>
<keyword evidence="3" id="KW-0378">Hydrolase</keyword>
<dbReference type="InterPro" id="IPR050879">
    <property type="entry name" value="Acyltransferase_3"/>
</dbReference>
<dbReference type="PANTHER" id="PTHR23028:SF53">
    <property type="entry name" value="ACYL_TRANSF_3 DOMAIN-CONTAINING PROTEIN"/>
    <property type="match status" value="1"/>
</dbReference>
<sequence length="447" mass="48403">MIGASRRPYLVPAHQRSKAAELFARARVRPDIGKKGSLTMGHGLSAFHPIFALGISLLAILAAAVLARFLEAPGQAPGRFASLDGLRGLLVLGVFLHHASMWYLYRQSGKWDEPPSHLYNHLGESSVALFFMITGFLFFSKLLAGRHKPIDWLHLYVSRVLRLFPLYLFSMLLLFAAVAAQTGFRLNEPWPRLLNEVLRWLSFGVAGNPDLNGMKLTFVIDAGVVWSLAYEWLFYAALPLIGLVIGVTPPRRVVLASLLACAVIVMLMRGSDFSYLAVFGGGILAALCAQSPRFCALARGTAASLLALACLGLAVHLSPGAFNTTTTALLTVAFTLIACGNTLFGVLTWQPIQLIGDMGYSIYLLHGFLLYIGLRAAPLPGLGAPAYAIGHWRAVTAMAVPLVVLCYATFRLIERPAMQATPRVVGALLRRRKRLAANSTAKASAPP</sequence>
<feature type="transmembrane region" description="Helical" evidence="1">
    <location>
        <begin position="354"/>
        <end position="374"/>
    </location>
</feature>
<evidence type="ECO:0000259" key="2">
    <source>
        <dbReference type="Pfam" id="PF01757"/>
    </source>
</evidence>
<dbReference type="GO" id="GO:0000271">
    <property type="term" value="P:polysaccharide biosynthetic process"/>
    <property type="evidence" value="ECO:0007669"/>
    <property type="project" value="TreeGrafter"/>
</dbReference>
<feature type="transmembrane region" description="Helical" evidence="1">
    <location>
        <begin position="224"/>
        <end position="245"/>
    </location>
</feature>
<feature type="transmembrane region" description="Helical" evidence="1">
    <location>
        <begin position="394"/>
        <end position="413"/>
    </location>
</feature>
<protein>
    <submittedName>
        <fullName evidence="3">Peptidoglycan/LPS O-acetylase OafA/YrhL, contains acyltransferase and SGNH-hydrolase domains</fullName>
    </submittedName>
</protein>
<feature type="transmembrane region" description="Helical" evidence="1">
    <location>
        <begin position="274"/>
        <end position="290"/>
    </location>
</feature>
<dbReference type="GO" id="GO:0016787">
    <property type="term" value="F:hydrolase activity"/>
    <property type="evidence" value="ECO:0007669"/>
    <property type="project" value="UniProtKB-KW"/>
</dbReference>
<evidence type="ECO:0000313" key="3">
    <source>
        <dbReference type="EMBL" id="SNS10148.1"/>
    </source>
</evidence>
<reference evidence="3 4" key="1">
    <citation type="submission" date="2017-06" db="EMBL/GenBank/DDBJ databases">
        <authorList>
            <person name="Kim H.J."/>
            <person name="Triplett B.A."/>
        </authorList>
    </citation>
    <scope>NUCLEOTIDE SEQUENCE [LARGE SCALE GENOMIC DNA]</scope>
    <source>
        <strain evidence="3 4">U15</strain>
    </source>
</reference>
<keyword evidence="3" id="KW-0012">Acyltransferase</keyword>
<name>A0A239BRV1_9BURK</name>
<dbReference type="Pfam" id="PF01757">
    <property type="entry name" value="Acyl_transf_3"/>
    <property type="match status" value="1"/>
</dbReference>
<gene>
    <name evidence="3" type="ORF">SAMN06265795_10122</name>
</gene>
<feature type="transmembrane region" description="Helical" evidence="1">
    <location>
        <begin position="328"/>
        <end position="347"/>
    </location>
</feature>
<feature type="transmembrane region" description="Helical" evidence="1">
    <location>
        <begin position="46"/>
        <end position="67"/>
    </location>
</feature>
<accession>A0A239BRV1</accession>